<comment type="caution">
    <text evidence="1">The sequence shown here is derived from an EMBL/GenBank/DDBJ whole genome shotgun (WGS) entry which is preliminary data.</text>
</comment>
<proteinExistence type="predicted"/>
<dbReference type="AlphaFoldDB" id="A0AAV8PJX8"/>
<dbReference type="EMBL" id="JAQQAF010000009">
    <property type="protein sequence ID" value="KAJ8458949.1"/>
    <property type="molecule type" value="Genomic_DNA"/>
</dbReference>
<name>A0AAV8PJX8_ENSVE</name>
<protein>
    <submittedName>
        <fullName evidence="1">Uncharacterized protein</fullName>
    </submittedName>
</protein>
<gene>
    <name evidence="1" type="ORF">OPV22_031875</name>
</gene>
<evidence type="ECO:0000313" key="1">
    <source>
        <dbReference type="EMBL" id="KAJ8458949.1"/>
    </source>
</evidence>
<organism evidence="1 2">
    <name type="scientific">Ensete ventricosum</name>
    <name type="common">Abyssinian banana</name>
    <name type="synonym">Musa ensete</name>
    <dbReference type="NCBI Taxonomy" id="4639"/>
    <lineage>
        <taxon>Eukaryota</taxon>
        <taxon>Viridiplantae</taxon>
        <taxon>Streptophyta</taxon>
        <taxon>Embryophyta</taxon>
        <taxon>Tracheophyta</taxon>
        <taxon>Spermatophyta</taxon>
        <taxon>Magnoliopsida</taxon>
        <taxon>Liliopsida</taxon>
        <taxon>Zingiberales</taxon>
        <taxon>Musaceae</taxon>
        <taxon>Ensete</taxon>
    </lineage>
</organism>
<sequence length="181" mass="20308">MRQIRDQSHSTNPQKLLFAHETQEKGSDREELIQQSPAPAISPLVSKRFHRIDHKGIILEITRERSRGLSRPCSVGDLLRQQRSKASALAGAEQGARLDLRVDDKTLLYGPLRGIFDEAVLDFVPDDDACTLPSLCPYHVRRNQMSKLTLTHTLISSVALILDSNHRTSRGAHQESKNVRG</sequence>
<keyword evidence="2" id="KW-1185">Reference proteome</keyword>
<reference evidence="1 2" key="1">
    <citation type="submission" date="2022-12" db="EMBL/GenBank/DDBJ databases">
        <title>Chromosome-scale assembly of the Ensete ventricosum genome.</title>
        <authorList>
            <person name="Dussert Y."/>
            <person name="Stocks J."/>
            <person name="Wendawek A."/>
            <person name="Woldeyes F."/>
            <person name="Nichols R.A."/>
            <person name="Borrell J.S."/>
        </authorList>
    </citation>
    <scope>NUCLEOTIDE SEQUENCE [LARGE SCALE GENOMIC DNA]</scope>
    <source>
        <strain evidence="2">cv. Maze</strain>
        <tissue evidence="1">Seeds</tissue>
    </source>
</reference>
<evidence type="ECO:0000313" key="2">
    <source>
        <dbReference type="Proteomes" id="UP001222027"/>
    </source>
</evidence>
<dbReference type="Proteomes" id="UP001222027">
    <property type="component" value="Unassembled WGS sequence"/>
</dbReference>
<accession>A0AAV8PJX8</accession>